<dbReference type="GO" id="GO:0003677">
    <property type="term" value="F:DNA binding"/>
    <property type="evidence" value="ECO:0007669"/>
    <property type="project" value="UniProtKB-UniRule"/>
</dbReference>
<keyword evidence="5" id="KW-0233">DNA recombination</keyword>
<keyword evidence="4 6" id="KW-0238">DNA-binding</keyword>
<dbReference type="InterPro" id="IPR013762">
    <property type="entry name" value="Integrase-like_cat_sf"/>
</dbReference>
<dbReference type="PANTHER" id="PTHR30349">
    <property type="entry name" value="PHAGE INTEGRASE-RELATED"/>
    <property type="match status" value="1"/>
</dbReference>
<proteinExistence type="inferred from homology"/>
<dbReference type="InterPro" id="IPR044068">
    <property type="entry name" value="CB"/>
</dbReference>
<dbReference type="InterPro" id="IPR050090">
    <property type="entry name" value="Tyrosine_recombinase_XerCD"/>
</dbReference>
<dbReference type="Proteomes" id="UP000298642">
    <property type="component" value="Chromosome"/>
</dbReference>
<dbReference type="GO" id="GO:0015074">
    <property type="term" value="P:DNA integration"/>
    <property type="evidence" value="ECO:0007669"/>
    <property type="project" value="UniProtKB-KW"/>
</dbReference>
<accession>A0A856HZX6</accession>
<dbReference type="GO" id="GO:0006310">
    <property type="term" value="P:DNA recombination"/>
    <property type="evidence" value="ECO:0007669"/>
    <property type="project" value="UniProtKB-KW"/>
</dbReference>
<evidence type="ECO:0000259" key="7">
    <source>
        <dbReference type="PROSITE" id="PS51898"/>
    </source>
</evidence>
<dbReference type="AlphaFoldDB" id="A0A856HZX6"/>
<evidence type="ECO:0000256" key="4">
    <source>
        <dbReference type="ARBA" id="ARBA00023125"/>
    </source>
</evidence>
<organism evidence="9 10">
    <name type="scientific">Dysosmobacter welbionis</name>
    <dbReference type="NCBI Taxonomy" id="2093857"/>
    <lineage>
        <taxon>Bacteria</taxon>
        <taxon>Bacillati</taxon>
        <taxon>Bacillota</taxon>
        <taxon>Clostridia</taxon>
        <taxon>Eubacteriales</taxon>
        <taxon>Oscillospiraceae</taxon>
        <taxon>Dysosmobacter</taxon>
    </lineage>
</organism>
<evidence type="ECO:0000313" key="9">
    <source>
        <dbReference type="EMBL" id="QCI59442.2"/>
    </source>
</evidence>
<dbReference type="Pfam" id="PF00589">
    <property type="entry name" value="Phage_integrase"/>
    <property type="match status" value="1"/>
</dbReference>
<protein>
    <submittedName>
        <fullName evidence="9">Tyrosine-type recombinase/integrase</fullName>
    </submittedName>
</protein>
<evidence type="ECO:0000256" key="3">
    <source>
        <dbReference type="ARBA" id="ARBA00022908"/>
    </source>
</evidence>
<dbReference type="EMBL" id="CP034413">
    <property type="protein sequence ID" value="QCI59442.2"/>
    <property type="molecule type" value="Genomic_DNA"/>
</dbReference>
<dbReference type="CDD" id="cd01189">
    <property type="entry name" value="INT_ICEBs1_C_like"/>
    <property type="match status" value="1"/>
</dbReference>
<evidence type="ECO:0000259" key="8">
    <source>
        <dbReference type="PROSITE" id="PS51900"/>
    </source>
</evidence>
<sequence length="363" mass="41309">MPRKTIQKNLAYDTERQLYYAVFRQDGRRYTRTYRTREEAQAALEGNSCADRRLPGKDCTLGEWLTFWLEEVVARDRAESTLYAYRNMARCHVLPALGRIPLAELTPLRIQGYLYEKMNQGLSPNTVIKHYVMLTTALGMAVRLEMLERSPMDRVTPPKKKEARFSFYSPEQLQLLFSAVSGTMMELPVKLAAYLGLRRSEICGLRWENVDLEAGLLSIREVRTEVGGSVVLKSPKTRTSARRLGITGLQDLQQVLRRAWERRRSDDPKEWVVLRQDGAPPKPDQLTRDLLTVVRRQGLPKISLHGLRHSFASVANSQGVPMFDISRTLGHSSMTVTSNIYTHLFDDTEAQALAAVARAIEKA</sequence>
<dbReference type="InterPro" id="IPR010998">
    <property type="entry name" value="Integrase_recombinase_N"/>
</dbReference>
<dbReference type="InterPro" id="IPR002104">
    <property type="entry name" value="Integrase_catalytic"/>
</dbReference>
<dbReference type="Pfam" id="PF14659">
    <property type="entry name" value="Phage_int_SAM_3"/>
    <property type="match status" value="1"/>
</dbReference>
<dbReference type="InterPro" id="IPR004107">
    <property type="entry name" value="Integrase_SAM-like_N"/>
</dbReference>
<dbReference type="RefSeq" id="WP_158629762.1">
    <property type="nucleotide sequence ID" value="NZ_CP034413.3"/>
</dbReference>
<evidence type="ECO:0000256" key="5">
    <source>
        <dbReference type="ARBA" id="ARBA00023172"/>
    </source>
</evidence>
<dbReference type="PROSITE" id="PS51898">
    <property type="entry name" value="TYR_RECOMBINASE"/>
    <property type="match status" value="1"/>
</dbReference>
<dbReference type="PANTHER" id="PTHR30349:SF41">
    <property type="entry name" value="INTEGRASE_RECOMBINASE PROTEIN MJ0367-RELATED"/>
    <property type="match status" value="1"/>
</dbReference>
<feature type="domain" description="Tyr recombinase" evidence="7">
    <location>
        <begin position="163"/>
        <end position="354"/>
    </location>
</feature>
<dbReference type="KEGG" id="obj:EIO64_09645"/>
<evidence type="ECO:0000256" key="6">
    <source>
        <dbReference type="PROSITE-ProRule" id="PRU01248"/>
    </source>
</evidence>
<evidence type="ECO:0000256" key="2">
    <source>
        <dbReference type="ARBA" id="ARBA00008857"/>
    </source>
</evidence>
<dbReference type="PROSITE" id="PS51900">
    <property type="entry name" value="CB"/>
    <property type="match status" value="1"/>
</dbReference>
<reference evidence="10" key="1">
    <citation type="submission" date="2018-12" db="EMBL/GenBank/DDBJ databases">
        <title>Dusodibacter welbiota gen. nov., sp. nov., isolated from human faeces and emended description of the Oscillibacter genus.</title>
        <authorList>
            <person name="Le Roy T."/>
            <person name="Van der Smissen P."/>
            <person name="Delzenne N."/>
            <person name="Muccioli G."/>
            <person name="Collet J.F."/>
            <person name="Cani P.D."/>
        </authorList>
    </citation>
    <scope>NUCLEOTIDE SEQUENCE [LARGE SCALE GENOMIC DNA]</scope>
    <source>
        <strain evidence="10">J115</strain>
    </source>
</reference>
<evidence type="ECO:0000313" key="10">
    <source>
        <dbReference type="Proteomes" id="UP000298642"/>
    </source>
</evidence>
<dbReference type="Gene3D" id="1.10.150.130">
    <property type="match status" value="1"/>
</dbReference>
<dbReference type="Gene3D" id="1.10.443.10">
    <property type="entry name" value="Intergrase catalytic core"/>
    <property type="match status" value="1"/>
</dbReference>
<comment type="function">
    <text evidence="1">Site-specific tyrosine recombinase, which acts by catalyzing the cutting and rejoining of the recombining DNA molecules.</text>
</comment>
<name>A0A856HZX6_9FIRM</name>
<comment type="similarity">
    <text evidence="2">Belongs to the 'phage' integrase family.</text>
</comment>
<dbReference type="InterPro" id="IPR011010">
    <property type="entry name" value="DNA_brk_join_enz"/>
</dbReference>
<keyword evidence="10" id="KW-1185">Reference proteome</keyword>
<feature type="domain" description="Core-binding (CB)" evidence="8">
    <location>
        <begin position="59"/>
        <end position="142"/>
    </location>
</feature>
<keyword evidence="3" id="KW-0229">DNA integration</keyword>
<dbReference type="SUPFAM" id="SSF56349">
    <property type="entry name" value="DNA breaking-rejoining enzymes"/>
    <property type="match status" value="1"/>
</dbReference>
<gene>
    <name evidence="9" type="ORF">EIO64_09645</name>
</gene>
<evidence type="ECO:0000256" key="1">
    <source>
        <dbReference type="ARBA" id="ARBA00003283"/>
    </source>
</evidence>